<organism evidence="1 2">
    <name type="scientific">Algicella marina</name>
    <dbReference type="NCBI Taxonomy" id="2683284"/>
    <lineage>
        <taxon>Bacteria</taxon>
        <taxon>Pseudomonadati</taxon>
        <taxon>Pseudomonadota</taxon>
        <taxon>Alphaproteobacteria</taxon>
        <taxon>Rhodobacterales</taxon>
        <taxon>Paracoccaceae</taxon>
        <taxon>Algicella</taxon>
    </lineage>
</organism>
<dbReference type="RefSeq" id="WP_161863107.1">
    <property type="nucleotide sequence ID" value="NZ_CP046620.1"/>
</dbReference>
<name>A0A6P1T468_9RHOB</name>
<proteinExistence type="predicted"/>
<gene>
    <name evidence="1" type="ORF">GO499_15970</name>
</gene>
<dbReference type="InterPro" id="IPR043129">
    <property type="entry name" value="ATPase_NBD"/>
</dbReference>
<reference evidence="1 2" key="1">
    <citation type="submission" date="2019-12" db="EMBL/GenBank/DDBJ databases">
        <title>Complete genome sequence of Algicella marina strain 9Alg 56(T) isolated from the red alga Tichocarpus crinitus.</title>
        <authorList>
            <person name="Kim S.-G."/>
            <person name="Nedashkovskaya O.I."/>
        </authorList>
    </citation>
    <scope>NUCLEOTIDE SEQUENCE [LARGE SCALE GENOMIC DNA]</scope>
    <source>
        <strain evidence="1 2">9Alg 56</strain>
    </source>
</reference>
<dbReference type="InterPro" id="IPR000600">
    <property type="entry name" value="ROK"/>
</dbReference>
<keyword evidence="2" id="KW-1185">Reference proteome</keyword>
<dbReference type="Proteomes" id="UP000464495">
    <property type="component" value="Chromosome"/>
</dbReference>
<dbReference type="Gene3D" id="1.10.10.10">
    <property type="entry name" value="Winged helix-like DNA-binding domain superfamily/Winged helix DNA-binding domain"/>
    <property type="match status" value="1"/>
</dbReference>
<dbReference type="GO" id="GO:0019262">
    <property type="term" value="P:N-acetylneuraminate catabolic process"/>
    <property type="evidence" value="ECO:0007669"/>
    <property type="project" value="TreeGrafter"/>
</dbReference>
<sequence>MPDSKSGTHSQVVDPTGGANQARVRVYNERLVLSLVRWHGELSKADIARRSGLSAQTVTVIMRQLEADGLLLKGQPIRGKVGQPSTPMRLNPEGAFAIGLKVDRRSSEMYLMDFTGTIRHSLGCTYAYPTPEAVVDFVRSTLPAMVAELPVRKQGRLAGLGIAIPFNMENWEKQLGAKPGSMAAWKGLDLAAQLEPIVRMPVFPQNDCTAACGAELLFGRGSNHANYAYVHAGYFIGGGVVLENTLWPGTTGNAGGFATVRITEAGKSVSLLDCASLHLLEDAIVADGMDPQPLWQDGGDWLAFGSHLDTWLERAARGIAEAMVSICSVIDFDAVMIDGPFPDHVRSRLVAAVTAALTTQDLSGISPFVVEEGSLGNEAQALGSASLPLMGRFLIDSGVLFRQ</sequence>
<dbReference type="Pfam" id="PF13412">
    <property type="entry name" value="HTH_24"/>
    <property type="match status" value="1"/>
</dbReference>
<dbReference type="PANTHER" id="PTHR18964:SF169">
    <property type="entry name" value="N-ACETYLMANNOSAMINE KINASE"/>
    <property type="match status" value="1"/>
</dbReference>
<dbReference type="SUPFAM" id="SSF46785">
    <property type="entry name" value="Winged helix' DNA-binding domain"/>
    <property type="match status" value="1"/>
</dbReference>
<dbReference type="GO" id="GO:0009384">
    <property type="term" value="F:N-acylmannosamine kinase activity"/>
    <property type="evidence" value="ECO:0007669"/>
    <property type="project" value="TreeGrafter"/>
</dbReference>
<evidence type="ECO:0000313" key="2">
    <source>
        <dbReference type="Proteomes" id="UP000464495"/>
    </source>
</evidence>
<dbReference type="SUPFAM" id="SSF53067">
    <property type="entry name" value="Actin-like ATPase domain"/>
    <property type="match status" value="1"/>
</dbReference>
<dbReference type="InterPro" id="IPR036388">
    <property type="entry name" value="WH-like_DNA-bd_sf"/>
</dbReference>
<dbReference type="KEGG" id="amaq:GO499_15970"/>
<accession>A0A6P1T468</accession>
<evidence type="ECO:0000313" key="1">
    <source>
        <dbReference type="EMBL" id="QHQ36561.1"/>
    </source>
</evidence>
<dbReference type="InterPro" id="IPR036390">
    <property type="entry name" value="WH_DNA-bd_sf"/>
</dbReference>
<dbReference type="AlphaFoldDB" id="A0A6P1T468"/>
<dbReference type="Pfam" id="PF00480">
    <property type="entry name" value="ROK"/>
    <property type="match status" value="1"/>
</dbReference>
<dbReference type="EMBL" id="CP046620">
    <property type="protein sequence ID" value="QHQ36561.1"/>
    <property type="molecule type" value="Genomic_DNA"/>
</dbReference>
<dbReference type="Gene3D" id="3.30.420.40">
    <property type="match status" value="2"/>
</dbReference>
<dbReference type="PANTHER" id="PTHR18964">
    <property type="entry name" value="ROK (REPRESSOR, ORF, KINASE) FAMILY"/>
    <property type="match status" value="1"/>
</dbReference>
<protein>
    <submittedName>
        <fullName evidence="1">ROK family protein</fullName>
    </submittedName>
</protein>